<gene>
    <name evidence="8" type="ORF">SAMN05443639_103297</name>
</gene>
<dbReference type="GO" id="GO:0005524">
    <property type="term" value="F:ATP binding"/>
    <property type="evidence" value="ECO:0007669"/>
    <property type="project" value="UniProtKB-UniRule"/>
</dbReference>
<evidence type="ECO:0000256" key="1">
    <source>
        <dbReference type="ARBA" id="ARBA00022679"/>
    </source>
</evidence>
<dbReference type="Gene3D" id="1.10.510.10">
    <property type="entry name" value="Transferase(Phosphotransferase) domain 1"/>
    <property type="match status" value="1"/>
</dbReference>
<sequence>MTANLLSPPSGAVVDGWLVSRELGDGGFGIVYLAEKNGKPYALKVARHREASGDDKQTHARMVREATTLLMLDHPNVIRPRGHGYAEAGNMYVALEYVDGWTLAEWKELKHPTIHEILRVFVQLASTLSYMHSRGVLHRDLKLVNVLIRKSDGEPVIIDFGCATYSLAEDLTEEGLPPGTERFRAPEQVRFERERKDNRRARYAFKVADEIFALGAMLYELLTDPWPTHSYIRAPLNIQMPPPPAFDVNPRIPESLSELVEKILSREPSRRPVDAEALRRELEEHLERSGAEYMVPAHAPSEQLLAEPSESAGFPGVPPKAPTPRKVPRKTLAIGAGTGDGPGRGWDLLAGLWRRSRLAFGTFRAADDIPS</sequence>
<dbReference type="Proteomes" id="UP000199181">
    <property type="component" value="Unassembled WGS sequence"/>
</dbReference>
<keyword evidence="1" id="KW-0808">Transferase</keyword>
<keyword evidence="2 5" id="KW-0547">Nucleotide-binding</keyword>
<dbReference type="InterPro" id="IPR017441">
    <property type="entry name" value="Protein_kinase_ATP_BS"/>
</dbReference>
<dbReference type="PROSITE" id="PS00107">
    <property type="entry name" value="PROTEIN_KINASE_ATP"/>
    <property type="match status" value="1"/>
</dbReference>
<evidence type="ECO:0000259" key="7">
    <source>
        <dbReference type="PROSITE" id="PS50011"/>
    </source>
</evidence>
<organism evidence="8 9">
    <name type="scientific">Stigmatella erecta</name>
    <dbReference type="NCBI Taxonomy" id="83460"/>
    <lineage>
        <taxon>Bacteria</taxon>
        <taxon>Pseudomonadati</taxon>
        <taxon>Myxococcota</taxon>
        <taxon>Myxococcia</taxon>
        <taxon>Myxococcales</taxon>
        <taxon>Cystobacterineae</taxon>
        <taxon>Archangiaceae</taxon>
        <taxon>Stigmatella</taxon>
    </lineage>
</organism>
<keyword evidence="9" id="KW-1185">Reference proteome</keyword>
<keyword evidence="4 5" id="KW-0067">ATP-binding</keyword>
<dbReference type="Gene3D" id="3.30.200.20">
    <property type="entry name" value="Phosphorylase Kinase, domain 1"/>
    <property type="match status" value="1"/>
</dbReference>
<evidence type="ECO:0000256" key="4">
    <source>
        <dbReference type="ARBA" id="ARBA00022840"/>
    </source>
</evidence>
<feature type="region of interest" description="Disordered" evidence="6">
    <location>
        <begin position="308"/>
        <end position="327"/>
    </location>
</feature>
<keyword evidence="3 8" id="KW-0418">Kinase</keyword>
<evidence type="ECO:0000256" key="2">
    <source>
        <dbReference type="ARBA" id="ARBA00022741"/>
    </source>
</evidence>
<dbReference type="PANTHER" id="PTHR43289">
    <property type="entry name" value="MITOGEN-ACTIVATED PROTEIN KINASE KINASE KINASE 20-RELATED"/>
    <property type="match status" value="1"/>
</dbReference>
<dbReference type="EMBL" id="FOIJ01000003">
    <property type="protein sequence ID" value="SET54032.1"/>
    <property type="molecule type" value="Genomic_DNA"/>
</dbReference>
<dbReference type="AlphaFoldDB" id="A0A1I0F8D4"/>
<dbReference type="SMART" id="SM00220">
    <property type="entry name" value="S_TKc"/>
    <property type="match status" value="1"/>
</dbReference>
<protein>
    <submittedName>
        <fullName evidence="8">Serine/threonine protein kinase</fullName>
    </submittedName>
</protein>
<dbReference type="PROSITE" id="PS00108">
    <property type="entry name" value="PROTEIN_KINASE_ST"/>
    <property type="match status" value="1"/>
</dbReference>
<evidence type="ECO:0000256" key="6">
    <source>
        <dbReference type="SAM" id="MobiDB-lite"/>
    </source>
</evidence>
<dbReference type="GO" id="GO:0004674">
    <property type="term" value="F:protein serine/threonine kinase activity"/>
    <property type="evidence" value="ECO:0007669"/>
    <property type="project" value="UniProtKB-KW"/>
</dbReference>
<dbReference type="PROSITE" id="PS50011">
    <property type="entry name" value="PROTEIN_KINASE_DOM"/>
    <property type="match status" value="1"/>
</dbReference>
<dbReference type="CDD" id="cd14014">
    <property type="entry name" value="STKc_PknB_like"/>
    <property type="match status" value="1"/>
</dbReference>
<dbReference type="InterPro" id="IPR008271">
    <property type="entry name" value="Ser/Thr_kinase_AS"/>
</dbReference>
<dbReference type="SUPFAM" id="SSF56112">
    <property type="entry name" value="Protein kinase-like (PK-like)"/>
    <property type="match status" value="1"/>
</dbReference>
<evidence type="ECO:0000313" key="9">
    <source>
        <dbReference type="Proteomes" id="UP000199181"/>
    </source>
</evidence>
<feature type="binding site" evidence="5">
    <location>
        <position position="44"/>
    </location>
    <ligand>
        <name>ATP</name>
        <dbReference type="ChEBI" id="CHEBI:30616"/>
    </ligand>
</feature>
<proteinExistence type="predicted"/>
<dbReference type="Pfam" id="PF00069">
    <property type="entry name" value="Pkinase"/>
    <property type="match status" value="1"/>
</dbReference>
<dbReference type="InterPro" id="IPR000719">
    <property type="entry name" value="Prot_kinase_dom"/>
</dbReference>
<accession>A0A1I0F8D4</accession>
<evidence type="ECO:0000256" key="3">
    <source>
        <dbReference type="ARBA" id="ARBA00022777"/>
    </source>
</evidence>
<dbReference type="InterPro" id="IPR011009">
    <property type="entry name" value="Kinase-like_dom_sf"/>
</dbReference>
<evidence type="ECO:0000256" key="5">
    <source>
        <dbReference type="PROSITE-ProRule" id="PRU10141"/>
    </source>
</evidence>
<evidence type="ECO:0000313" key="8">
    <source>
        <dbReference type="EMBL" id="SET54032.1"/>
    </source>
</evidence>
<feature type="domain" description="Protein kinase" evidence="7">
    <location>
        <begin position="17"/>
        <end position="286"/>
    </location>
</feature>
<dbReference type="PANTHER" id="PTHR43289:SF6">
    <property type="entry name" value="SERINE_THREONINE-PROTEIN KINASE NEKL-3"/>
    <property type="match status" value="1"/>
</dbReference>
<keyword evidence="8" id="KW-0723">Serine/threonine-protein kinase</keyword>
<name>A0A1I0F8D4_9BACT</name>
<reference evidence="9" key="1">
    <citation type="submission" date="2016-10" db="EMBL/GenBank/DDBJ databases">
        <authorList>
            <person name="Varghese N."/>
            <person name="Submissions S."/>
        </authorList>
    </citation>
    <scope>NUCLEOTIDE SEQUENCE [LARGE SCALE GENOMIC DNA]</scope>
    <source>
        <strain evidence="9">DSM 16858</strain>
    </source>
</reference>